<comment type="caution">
    <text evidence="4">The sequence shown here is derived from an EMBL/GenBank/DDBJ whole genome shotgun (WGS) entry which is preliminary data.</text>
</comment>
<dbReference type="PROSITE" id="PS51257">
    <property type="entry name" value="PROKAR_LIPOPROTEIN"/>
    <property type="match status" value="1"/>
</dbReference>
<feature type="signal peptide" evidence="2">
    <location>
        <begin position="1"/>
        <end position="25"/>
    </location>
</feature>
<organism evidence="4 5">
    <name type="scientific">Aquirufa beregesia</name>
    <dbReference type="NCBI Taxonomy" id="2516556"/>
    <lineage>
        <taxon>Bacteria</taxon>
        <taxon>Pseudomonadati</taxon>
        <taxon>Bacteroidota</taxon>
        <taxon>Cytophagia</taxon>
        <taxon>Cytophagales</taxon>
        <taxon>Flectobacillaceae</taxon>
        <taxon>Aquirufa</taxon>
    </lineage>
</organism>
<dbReference type="GO" id="GO:0016787">
    <property type="term" value="F:hydrolase activity"/>
    <property type="evidence" value="ECO:0007669"/>
    <property type="project" value="UniProtKB-KW"/>
</dbReference>
<protein>
    <submittedName>
        <fullName evidence="4">Glycoside hydrolase family 16 protein</fullName>
    </submittedName>
</protein>
<dbReference type="EMBL" id="SEWW01000004">
    <property type="protein sequence ID" value="NGZ44439.1"/>
    <property type="molecule type" value="Genomic_DNA"/>
</dbReference>
<gene>
    <name evidence="4" type="ORF">EWU23_08125</name>
</gene>
<proteinExistence type="inferred from homology"/>
<evidence type="ECO:0000259" key="3">
    <source>
        <dbReference type="PROSITE" id="PS51762"/>
    </source>
</evidence>
<dbReference type="InterPro" id="IPR050546">
    <property type="entry name" value="Glycosyl_Hydrlase_16"/>
</dbReference>
<dbReference type="PANTHER" id="PTHR10963">
    <property type="entry name" value="GLYCOSYL HYDROLASE-RELATED"/>
    <property type="match status" value="1"/>
</dbReference>
<dbReference type="Gene3D" id="2.60.120.200">
    <property type="match status" value="1"/>
</dbReference>
<dbReference type="InterPro" id="IPR013320">
    <property type="entry name" value="ConA-like_dom_sf"/>
</dbReference>
<sequence length="287" mass="32733">MQKRFFLFSGLVLLIFLACKQGSVAPEPLNIQDIKPIPAKEYSFTEKPIWADEFDQPGLPDDKIWSYDVGGSGWGNNELQYYTQADLDNAHVENGILTIEAKKESYEGKNYTSARLVTKGKKDFLYGRIEVRAKLPAGRGNWPAIWTLASQSDYGQTYWPDNGEIDIMEHVGYDPGVVHATVHTKSFNHVLNTQKAGIIQVPDFDQAFHVYRIDWTPEYIKAFIDGREYFTFQNSGKGWQEWPFDKKQHLLLNIAVGGNWGGQKGVDESLFPAKLWIDYVRVYGLKP</sequence>
<reference evidence="4 5" key="1">
    <citation type="submission" date="2019-02" db="EMBL/GenBank/DDBJ databases">
        <title>Genome of a new Bacteroidetes strain.</title>
        <authorList>
            <person name="Pitt A."/>
        </authorList>
    </citation>
    <scope>NUCLEOTIDE SEQUENCE [LARGE SCALE GENOMIC DNA]</scope>
    <source>
        <strain evidence="4 5">50C-KIRBA</strain>
    </source>
</reference>
<dbReference type="Pfam" id="PF00722">
    <property type="entry name" value="Glyco_hydro_16"/>
    <property type="match status" value="1"/>
</dbReference>
<dbReference type="SUPFAM" id="SSF49899">
    <property type="entry name" value="Concanavalin A-like lectins/glucanases"/>
    <property type="match status" value="1"/>
</dbReference>
<keyword evidence="4" id="KW-0378">Hydrolase</keyword>
<evidence type="ECO:0000313" key="5">
    <source>
        <dbReference type="Proteomes" id="UP001318301"/>
    </source>
</evidence>
<dbReference type="PANTHER" id="PTHR10963:SF55">
    <property type="entry name" value="GLYCOSIDE HYDROLASE FAMILY 16 PROTEIN"/>
    <property type="match status" value="1"/>
</dbReference>
<dbReference type="PROSITE" id="PS51762">
    <property type="entry name" value="GH16_2"/>
    <property type="match status" value="1"/>
</dbReference>
<feature type="chain" id="PRO_5046638967" evidence="2">
    <location>
        <begin position="26"/>
        <end position="287"/>
    </location>
</feature>
<evidence type="ECO:0000313" key="4">
    <source>
        <dbReference type="EMBL" id="NGZ44439.1"/>
    </source>
</evidence>
<dbReference type="CDD" id="cd08023">
    <property type="entry name" value="GH16_laminarinase_like"/>
    <property type="match status" value="1"/>
</dbReference>
<evidence type="ECO:0000256" key="2">
    <source>
        <dbReference type="SAM" id="SignalP"/>
    </source>
</evidence>
<name>A0ABX0EV55_9BACT</name>
<keyword evidence="5" id="KW-1185">Reference proteome</keyword>
<dbReference type="InterPro" id="IPR000757">
    <property type="entry name" value="Beta-glucanase-like"/>
</dbReference>
<comment type="similarity">
    <text evidence="1">Belongs to the glycosyl hydrolase 16 family.</text>
</comment>
<feature type="domain" description="GH16" evidence="3">
    <location>
        <begin position="30"/>
        <end position="287"/>
    </location>
</feature>
<keyword evidence="2" id="KW-0732">Signal</keyword>
<dbReference type="Proteomes" id="UP001318301">
    <property type="component" value="Unassembled WGS sequence"/>
</dbReference>
<evidence type="ECO:0000256" key="1">
    <source>
        <dbReference type="ARBA" id="ARBA00006865"/>
    </source>
</evidence>
<accession>A0ABX0EV55</accession>